<evidence type="ECO:0000313" key="1">
    <source>
        <dbReference type="EMBL" id="SVE43498.1"/>
    </source>
</evidence>
<sequence>MSAFHLTDQQVSFFHTFGYLSFSGLMTDCIDEIESAFEALWKKNGGGHNGQPHDG</sequence>
<proteinExistence type="predicted"/>
<organism evidence="1">
    <name type="scientific">marine metagenome</name>
    <dbReference type="NCBI Taxonomy" id="408172"/>
    <lineage>
        <taxon>unclassified sequences</taxon>
        <taxon>metagenomes</taxon>
        <taxon>ecological metagenomes</taxon>
    </lineage>
</organism>
<accession>A0A383DI33</accession>
<reference evidence="1" key="1">
    <citation type="submission" date="2018-05" db="EMBL/GenBank/DDBJ databases">
        <authorList>
            <person name="Lanie J.A."/>
            <person name="Ng W.-L."/>
            <person name="Kazmierczak K.M."/>
            <person name="Andrzejewski T.M."/>
            <person name="Davidsen T.M."/>
            <person name="Wayne K.J."/>
            <person name="Tettelin H."/>
            <person name="Glass J.I."/>
            <person name="Rusch D."/>
            <person name="Podicherti R."/>
            <person name="Tsui H.-C.T."/>
            <person name="Winkler M.E."/>
        </authorList>
    </citation>
    <scope>NUCLEOTIDE SEQUENCE</scope>
</reference>
<feature type="non-terminal residue" evidence="1">
    <location>
        <position position="55"/>
    </location>
</feature>
<name>A0A383DI33_9ZZZZ</name>
<dbReference type="AlphaFoldDB" id="A0A383DI33"/>
<gene>
    <name evidence="1" type="ORF">METZ01_LOCUS496352</name>
</gene>
<dbReference type="EMBL" id="UINC01217062">
    <property type="protein sequence ID" value="SVE43498.1"/>
    <property type="molecule type" value="Genomic_DNA"/>
</dbReference>
<protein>
    <submittedName>
        <fullName evidence="1">Uncharacterized protein</fullName>
    </submittedName>
</protein>